<protein>
    <submittedName>
        <fullName evidence="9">Mitochondrial 37S ribosomal protein</fullName>
    </submittedName>
</protein>
<dbReference type="InterPro" id="IPR016522">
    <property type="entry name" value="RSM22_mit_bud"/>
</dbReference>
<evidence type="ECO:0000256" key="5">
    <source>
        <dbReference type="ARBA" id="ARBA00023014"/>
    </source>
</evidence>
<sequence>MNCTKSRLQSLRAPHVFGRLVTPNSSLKELSGSKTIDKFDPLTVIGKAPKPRQATLPHELATKIGEISWQWTPQELRQRVAAIYASLKEGTPHKATSDHLDVSANITGLFLQNYISLKTCLAEVHKRLTTSSDKKIKFQPKSVLDVGFGPGTGILVARELWPDIEYEKAVIYGDREMKKEAKRIIDNSEKVVFVDELPSDTSPQTFDLIICQHQLYTKGENPENKIAILSKKLGQLLNPGGVLLFAERGDPLGFESIASARRALLLSNINDSDSPVESSNEQTNHQSKKNNETPGDNVTVNTSIPLNNSDSSTNSNVNTVFKSVAPCNHDKPCPLSVGLSQRLSAKNPGKFNWCTFDQNIKRPKYTLELKRGQYLSQKWVPGMQQGTGGSVIKGNGRTGSNNYEIANFSWVSMQKELQSSNQEASLSSKWPRIMKDPMNRHNHATMEVCTDGKIQHWTVPKSQGKQCYHDIRRAQAMDLWPFDAKTKQDRGGVPEKFRLQ</sequence>
<feature type="compositionally biased region" description="Polar residues" evidence="8">
    <location>
        <begin position="270"/>
        <end position="285"/>
    </location>
</feature>
<dbReference type="PANTHER" id="PTHR13184:SF5">
    <property type="entry name" value="METHYLTRANSFERASE-LIKE PROTEIN 17, MITOCHONDRIAL"/>
    <property type="match status" value="1"/>
</dbReference>
<name>A0AAV5RFV7_STABA</name>
<dbReference type="Pfam" id="PF09243">
    <property type="entry name" value="Rsm22"/>
    <property type="match status" value="2"/>
</dbReference>
<comment type="function">
    <text evidence="7">Mitochondrial ribosome (mitoribosome) assembly factor. Binds at the interface of the head and body domains of the mitochondrial small ribosomal subunit (mt-SSU), occluding the mRNA channel and preventing compaction of the head domain towards the body. Probable inactive methyltransferase: retains the characteristic folding and ability to bind S-adenosyl-L-methionine, but it probably lost its methyltransferase activity.</text>
</comment>
<dbReference type="PANTHER" id="PTHR13184">
    <property type="entry name" value="37S RIBOSOMAL PROTEIN S22"/>
    <property type="match status" value="1"/>
</dbReference>
<evidence type="ECO:0000256" key="6">
    <source>
        <dbReference type="ARBA" id="ARBA00023128"/>
    </source>
</evidence>
<gene>
    <name evidence="9" type="ORF">DASB73_010340</name>
</gene>
<organism evidence="9 10">
    <name type="scientific">Starmerella bacillaris</name>
    <name type="common">Yeast</name>
    <name type="synonym">Candida zemplinina</name>
    <dbReference type="NCBI Taxonomy" id="1247836"/>
    <lineage>
        <taxon>Eukaryota</taxon>
        <taxon>Fungi</taxon>
        <taxon>Dikarya</taxon>
        <taxon>Ascomycota</taxon>
        <taxon>Saccharomycotina</taxon>
        <taxon>Dipodascomycetes</taxon>
        <taxon>Dipodascales</taxon>
        <taxon>Trichomonascaceae</taxon>
        <taxon>Starmerella</taxon>
    </lineage>
</organism>
<keyword evidence="4" id="KW-0408">Iron</keyword>
<keyword evidence="3" id="KW-0809">Transit peptide</keyword>
<dbReference type="InterPro" id="IPR015324">
    <property type="entry name" value="Ribosomal_Rsm22-like"/>
</dbReference>
<evidence type="ECO:0000313" key="9">
    <source>
        <dbReference type="EMBL" id="GMM50076.1"/>
    </source>
</evidence>
<dbReference type="GO" id="GO:0003735">
    <property type="term" value="F:structural constituent of ribosome"/>
    <property type="evidence" value="ECO:0007669"/>
    <property type="project" value="TreeGrafter"/>
</dbReference>
<evidence type="ECO:0000256" key="1">
    <source>
        <dbReference type="ARBA" id="ARBA00004173"/>
    </source>
</evidence>
<dbReference type="CDD" id="cd02440">
    <property type="entry name" value="AdoMet_MTases"/>
    <property type="match status" value="1"/>
</dbReference>
<reference evidence="9 10" key="1">
    <citation type="journal article" date="2023" name="Elife">
        <title>Identification of key yeast species and microbe-microbe interactions impacting larval growth of Drosophila in the wild.</title>
        <authorList>
            <person name="Mure A."/>
            <person name="Sugiura Y."/>
            <person name="Maeda R."/>
            <person name="Honda K."/>
            <person name="Sakurai N."/>
            <person name="Takahashi Y."/>
            <person name="Watada M."/>
            <person name="Katoh T."/>
            <person name="Gotoh A."/>
            <person name="Gotoh Y."/>
            <person name="Taniguchi I."/>
            <person name="Nakamura K."/>
            <person name="Hayashi T."/>
            <person name="Katayama T."/>
            <person name="Uemura T."/>
            <person name="Hattori Y."/>
        </authorList>
    </citation>
    <scope>NUCLEOTIDE SEQUENCE [LARGE SCALE GENOMIC DNA]</scope>
    <source>
        <strain evidence="9 10">SB-73</strain>
    </source>
</reference>
<dbReference type="Gene3D" id="3.40.50.150">
    <property type="entry name" value="Vaccinia Virus protein VP39"/>
    <property type="match status" value="1"/>
</dbReference>
<keyword evidence="6" id="KW-0496">Mitochondrion</keyword>
<dbReference type="AlphaFoldDB" id="A0AAV5RFV7"/>
<keyword evidence="9" id="KW-0689">Ribosomal protein</keyword>
<evidence type="ECO:0000256" key="8">
    <source>
        <dbReference type="SAM" id="MobiDB-lite"/>
    </source>
</evidence>
<evidence type="ECO:0000256" key="7">
    <source>
        <dbReference type="ARBA" id="ARBA00045681"/>
    </source>
</evidence>
<dbReference type="InterPro" id="IPR029063">
    <property type="entry name" value="SAM-dependent_MTases_sf"/>
</dbReference>
<dbReference type="GO" id="GO:0046872">
    <property type="term" value="F:metal ion binding"/>
    <property type="evidence" value="ECO:0007669"/>
    <property type="project" value="UniProtKB-KW"/>
</dbReference>
<dbReference type="InterPro" id="IPR052571">
    <property type="entry name" value="Mt_RNA_Methyltransferase"/>
</dbReference>
<dbReference type="GO" id="GO:0006412">
    <property type="term" value="P:translation"/>
    <property type="evidence" value="ECO:0007669"/>
    <property type="project" value="InterPro"/>
</dbReference>
<evidence type="ECO:0000313" key="10">
    <source>
        <dbReference type="Proteomes" id="UP001362899"/>
    </source>
</evidence>
<keyword evidence="9" id="KW-0687">Ribonucleoprotein</keyword>
<comment type="subcellular location">
    <subcellularLocation>
        <location evidence="1">Mitochondrion</location>
    </subcellularLocation>
</comment>
<feature type="compositionally biased region" description="Polar residues" evidence="8">
    <location>
        <begin position="292"/>
        <end position="306"/>
    </location>
</feature>
<evidence type="ECO:0000256" key="4">
    <source>
        <dbReference type="ARBA" id="ARBA00023004"/>
    </source>
</evidence>
<keyword evidence="10" id="KW-1185">Reference proteome</keyword>
<dbReference type="PIRSF" id="PIRSF007797">
    <property type="entry name" value="RSM22"/>
    <property type="match status" value="1"/>
</dbReference>
<dbReference type="GO" id="GO:0005763">
    <property type="term" value="C:mitochondrial small ribosomal subunit"/>
    <property type="evidence" value="ECO:0007669"/>
    <property type="project" value="TreeGrafter"/>
</dbReference>
<dbReference type="SUPFAM" id="SSF53335">
    <property type="entry name" value="S-adenosyl-L-methionine-dependent methyltransferases"/>
    <property type="match status" value="1"/>
</dbReference>
<evidence type="ECO:0000256" key="2">
    <source>
        <dbReference type="ARBA" id="ARBA00022723"/>
    </source>
</evidence>
<proteinExistence type="predicted"/>
<dbReference type="GO" id="GO:0051536">
    <property type="term" value="F:iron-sulfur cluster binding"/>
    <property type="evidence" value="ECO:0007669"/>
    <property type="project" value="UniProtKB-KW"/>
</dbReference>
<keyword evidence="5" id="KW-0411">Iron-sulfur</keyword>
<dbReference type="EMBL" id="BTGC01000003">
    <property type="protein sequence ID" value="GMM50076.1"/>
    <property type="molecule type" value="Genomic_DNA"/>
</dbReference>
<accession>A0AAV5RFV7</accession>
<keyword evidence="2" id="KW-0479">Metal-binding</keyword>
<comment type="caution">
    <text evidence="9">The sequence shown here is derived from an EMBL/GenBank/DDBJ whole genome shotgun (WGS) entry which is preliminary data.</text>
</comment>
<evidence type="ECO:0000256" key="3">
    <source>
        <dbReference type="ARBA" id="ARBA00022946"/>
    </source>
</evidence>
<dbReference type="Proteomes" id="UP001362899">
    <property type="component" value="Unassembled WGS sequence"/>
</dbReference>
<dbReference type="GO" id="GO:0008168">
    <property type="term" value="F:methyltransferase activity"/>
    <property type="evidence" value="ECO:0007669"/>
    <property type="project" value="InterPro"/>
</dbReference>
<feature type="region of interest" description="Disordered" evidence="8">
    <location>
        <begin position="270"/>
        <end position="313"/>
    </location>
</feature>